<evidence type="ECO:0000256" key="14">
    <source>
        <dbReference type="SAM" id="SignalP"/>
    </source>
</evidence>
<feature type="transmembrane region" description="Helical" evidence="13">
    <location>
        <begin position="228"/>
        <end position="253"/>
    </location>
</feature>
<dbReference type="SUPFAM" id="SSF48726">
    <property type="entry name" value="Immunoglobulin"/>
    <property type="match status" value="2"/>
</dbReference>
<dbReference type="InterPro" id="IPR003598">
    <property type="entry name" value="Ig_sub2"/>
</dbReference>
<gene>
    <name evidence="16" type="ORF">NDU88_000472</name>
</gene>
<dbReference type="GO" id="GO:0016477">
    <property type="term" value="P:cell migration"/>
    <property type="evidence" value="ECO:0007669"/>
    <property type="project" value="TreeGrafter"/>
</dbReference>
<dbReference type="GO" id="GO:0098636">
    <property type="term" value="C:protein complex involved in cell adhesion"/>
    <property type="evidence" value="ECO:0007669"/>
    <property type="project" value="TreeGrafter"/>
</dbReference>
<reference evidence="16" key="1">
    <citation type="journal article" date="2022" name="bioRxiv">
        <title>Sequencing and chromosome-scale assembly of the giantPleurodeles waltlgenome.</title>
        <authorList>
            <person name="Brown T."/>
            <person name="Elewa A."/>
            <person name="Iarovenko S."/>
            <person name="Subramanian E."/>
            <person name="Araus A.J."/>
            <person name="Petzold A."/>
            <person name="Susuki M."/>
            <person name="Suzuki K.-i.T."/>
            <person name="Hayashi T."/>
            <person name="Toyoda A."/>
            <person name="Oliveira C."/>
            <person name="Osipova E."/>
            <person name="Leigh N.D."/>
            <person name="Simon A."/>
            <person name="Yun M.H."/>
        </authorList>
    </citation>
    <scope>NUCLEOTIDE SEQUENCE</scope>
    <source>
        <strain evidence="16">20211129_DDA</strain>
        <tissue evidence="16">Liver</tissue>
    </source>
</reference>
<evidence type="ECO:0000256" key="7">
    <source>
        <dbReference type="ARBA" id="ARBA00022729"/>
    </source>
</evidence>
<feature type="signal peptide" evidence="14">
    <location>
        <begin position="1"/>
        <end position="17"/>
    </location>
</feature>
<dbReference type="EMBL" id="JANPWB010000006">
    <property type="protein sequence ID" value="KAJ1175181.1"/>
    <property type="molecule type" value="Genomic_DNA"/>
</dbReference>
<accession>A0AAV7TGG2</accession>
<feature type="domain" description="Ig-like" evidence="15">
    <location>
        <begin position="125"/>
        <end position="222"/>
    </location>
</feature>
<evidence type="ECO:0000256" key="2">
    <source>
        <dbReference type="ARBA" id="ARBA00004435"/>
    </source>
</evidence>
<keyword evidence="17" id="KW-1185">Reference proteome</keyword>
<dbReference type="FunFam" id="2.60.40.10:FF:000342">
    <property type="entry name" value="Junctional adhesion molecule A"/>
    <property type="match status" value="1"/>
</dbReference>
<dbReference type="InterPro" id="IPR007110">
    <property type="entry name" value="Ig-like_dom"/>
</dbReference>
<dbReference type="Proteomes" id="UP001066276">
    <property type="component" value="Chromosome 3_2"/>
</dbReference>
<protein>
    <recommendedName>
        <fullName evidence="15">Ig-like domain-containing protein</fullName>
    </recommendedName>
</protein>
<dbReference type="GO" id="GO:0046982">
    <property type="term" value="F:protein heterodimerization activity"/>
    <property type="evidence" value="ECO:0007669"/>
    <property type="project" value="InterPro"/>
</dbReference>
<dbReference type="SMART" id="SM00409">
    <property type="entry name" value="IG"/>
    <property type="match status" value="2"/>
</dbReference>
<comment type="similarity">
    <text evidence="3">Belongs to the immunoglobulin superfamily.</text>
</comment>
<evidence type="ECO:0000256" key="1">
    <source>
        <dbReference type="ARBA" id="ARBA00004251"/>
    </source>
</evidence>
<dbReference type="GO" id="GO:0042803">
    <property type="term" value="F:protein homodimerization activity"/>
    <property type="evidence" value="ECO:0007669"/>
    <property type="project" value="InterPro"/>
</dbReference>
<evidence type="ECO:0000256" key="10">
    <source>
        <dbReference type="ARBA" id="ARBA00023136"/>
    </source>
</evidence>
<keyword evidence="7 14" id="KW-0732">Signal</keyword>
<dbReference type="GO" id="GO:0098632">
    <property type="term" value="F:cell-cell adhesion mediator activity"/>
    <property type="evidence" value="ECO:0007669"/>
    <property type="project" value="TreeGrafter"/>
</dbReference>
<evidence type="ECO:0000256" key="9">
    <source>
        <dbReference type="ARBA" id="ARBA00022989"/>
    </source>
</evidence>
<dbReference type="InterPro" id="IPR036179">
    <property type="entry name" value="Ig-like_dom_sf"/>
</dbReference>
<evidence type="ECO:0000313" key="16">
    <source>
        <dbReference type="EMBL" id="KAJ1175181.1"/>
    </source>
</evidence>
<evidence type="ECO:0000256" key="5">
    <source>
        <dbReference type="ARBA" id="ARBA00022475"/>
    </source>
</evidence>
<dbReference type="Gene3D" id="2.60.40.10">
    <property type="entry name" value="Immunoglobulins"/>
    <property type="match status" value="2"/>
</dbReference>
<evidence type="ECO:0000259" key="15">
    <source>
        <dbReference type="PROSITE" id="PS50835"/>
    </source>
</evidence>
<keyword evidence="4" id="KW-0796">Tight junction</keyword>
<evidence type="ECO:0000256" key="6">
    <source>
        <dbReference type="ARBA" id="ARBA00022692"/>
    </source>
</evidence>
<comment type="subcellular location">
    <subcellularLocation>
        <location evidence="2">Cell junction</location>
        <location evidence="2">Tight junction</location>
    </subcellularLocation>
    <subcellularLocation>
        <location evidence="1">Cell membrane</location>
        <topology evidence="1">Single-pass type I membrane protein</topology>
    </subcellularLocation>
</comment>
<dbReference type="SMART" id="SM00408">
    <property type="entry name" value="IGc2"/>
    <property type="match status" value="2"/>
</dbReference>
<sequence length="329" mass="36807">MLGLSLSLLLGAYRILAVKLHSVNLNPVVLEFQSVELSCIIKSTETPNPRIEWKKIRNEETSYVYFTDKIMGALENRAILLDRASLKILNTSRTDTAIYRCEVAASQDEKTIDEIKIHLTVQVKPVIPQCTVPKAVPVGKSAILHCRENEGFPDPTYRWYWNGEPLPEDSRTNPKYVNSSFTVDPKTGTLVFGAVAKGDTGVYYCIATNEAGSAKCEGQTMEVYDLNIAAIVGGVIVVLLILALITLAMCCAYRKGYLSNNKPNSKNYKTSSKPDSVNYLRTDDEFYVSKVFRISIAADHYRLTEKHTKGHIDITVDWKTVVMIEDCDH</sequence>
<evidence type="ECO:0000256" key="13">
    <source>
        <dbReference type="SAM" id="Phobius"/>
    </source>
</evidence>
<dbReference type="PANTHER" id="PTHR44598:SF2">
    <property type="entry name" value="JUNCTIONAL ADHESION MOLECULE C"/>
    <property type="match status" value="1"/>
</dbReference>
<keyword evidence="6 13" id="KW-0812">Transmembrane</keyword>
<dbReference type="AlphaFoldDB" id="A0AAV7TGG2"/>
<evidence type="ECO:0000256" key="4">
    <source>
        <dbReference type="ARBA" id="ARBA00022427"/>
    </source>
</evidence>
<keyword evidence="8" id="KW-0965">Cell junction</keyword>
<organism evidence="16 17">
    <name type="scientific">Pleurodeles waltl</name>
    <name type="common">Iberian ribbed newt</name>
    <dbReference type="NCBI Taxonomy" id="8319"/>
    <lineage>
        <taxon>Eukaryota</taxon>
        <taxon>Metazoa</taxon>
        <taxon>Chordata</taxon>
        <taxon>Craniata</taxon>
        <taxon>Vertebrata</taxon>
        <taxon>Euteleostomi</taxon>
        <taxon>Amphibia</taxon>
        <taxon>Batrachia</taxon>
        <taxon>Caudata</taxon>
        <taxon>Salamandroidea</taxon>
        <taxon>Salamandridae</taxon>
        <taxon>Pleurodelinae</taxon>
        <taxon>Pleurodeles</taxon>
    </lineage>
</organism>
<dbReference type="PROSITE" id="PS50835">
    <property type="entry name" value="IG_LIKE"/>
    <property type="match status" value="2"/>
</dbReference>
<keyword evidence="10 13" id="KW-0472">Membrane</keyword>
<keyword evidence="5" id="KW-1003">Cell membrane</keyword>
<dbReference type="PANTHER" id="PTHR44598">
    <property type="entry name" value="JUNCTIONAL ADHESION MOLECULE C"/>
    <property type="match status" value="1"/>
</dbReference>
<feature type="domain" description="Ig-like" evidence="15">
    <location>
        <begin position="33"/>
        <end position="113"/>
    </location>
</feature>
<dbReference type="GO" id="GO:0005886">
    <property type="term" value="C:plasma membrane"/>
    <property type="evidence" value="ECO:0007669"/>
    <property type="project" value="UniProtKB-SubCell"/>
</dbReference>
<evidence type="ECO:0000256" key="8">
    <source>
        <dbReference type="ARBA" id="ARBA00022949"/>
    </source>
</evidence>
<dbReference type="GO" id="GO:0005923">
    <property type="term" value="C:bicellular tight junction"/>
    <property type="evidence" value="ECO:0007669"/>
    <property type="project" value="UniProtKB-SubCell"/>
</dbReference>
<dbReference type="InterPro" id="IPR013783">
    <property type="entry name" value="Ig-like_fold"/>
</dbReference>
<dbReference type="InterPro" id="IPR042974">
    <property type="entry name" value="JAM-C"/>
</dbReference>
<evidence type="ECO:0000256" key="11">
    <source>
        <dbReference type="ARBA" id="ARBA00023157"/>
    </source>
</evidence>
<evidence type="ECO:0000313" key="17">
    <source>
        <dbReference type="Proteomes" id="UP001066276"/>
    </source>
</evidence>
<proteinExistence type="inferred from homology"/>
<evidence type="ECO:0000256" key="3">
    <source>
        <dbReference type="ARBA" id="ARBA00008637"/>
    </source>
</evidence>
<keyword evidence="9 13" id="KW-1133">Transmembrane helix</keyword>
<keyword evidence="12" id="KW-0393">Immunoglobulin domain</keyword>
<dbReference type="InterPro" id="IPR003599">
    <property type="entry name" value="Ig_sub"/>
</dbReference>
<comment type="caution">
    <text evidence="16">The sequence shown here is derived from an EMBL/GenBank/DDBJ whole genome shotgun (WGS) entry which is preliminary data.</text>
</comment>
<dbReference type="InterPro" id="IPR013106">
    <property type="entry name" value="Ig_V-set"/>
</dbReference>
<feature type="chain" id="PRO_5043507638" description="Ig-like domain-containing protein" evidence="14">
    <location>
        <begin position="18"/>
        <end position="329"/>
    </location>
</feature>
<dbReference type="Pfam" id="PF07686">
    <property type="entry name" value="V-set"/>
    <property type="match status" value="1"/>
</dbReference>
<evidence type="ECO:0000256" key="12">
    <source>
        <dbReference type="ARBA" id="ARBA00023319"/>
    </source>
</evidence>
<dbReference type="GO" id="GO:0005178">
    <property type="term" value="F:integrin binding"/>
    <property type="evidence" value="ECO:0007669"/>
    <property type="project" value="TreeGrafter"/>
</dbReference>
<dbReference type="Pfam" id="PF13927">
    <property type="entry name" value="Ig_3"/>
    <property type="match status" value="1"/>
</dbReference>
<name>A0AAV7TGG2_PLEWA</name>
<keyword evidence="11" id="KW-1015">Disulfide bond</keyword>
<dbReference type="GO" id="GO:0044291">
    <property type="term" value="C:cell-cell contact zone"/>
    <property type="evidence" value="ECO:0007669"/>
    <property type="project" value="TreeGrafter"/>
</dbReference>